<name>A0A4R4K7B4_9BACT</name>
<dbReference type="PANTHER" id="PTHR46401">
    <property type="entry name" value="GLYCOSYLTRANSFERASE WBBK-RELATED"/>
    <property type="match status" value="1"/>
</dbReference>
<proteinExistence type="predicted"/>
<dbReference type="OrthoDB" id="9805661at2"/>
<sequence length="369" mass="42177">MKILFCTNVFEIIENGPVKFAHLILQINALYPAHELHILTEDIQTPRPNVHKVKLPTFWKKSPVSQFIRMWAYHREAMRIRARFPFDVLVYNHALVGLWSAYRFERTIGMINDDNNAIAAVRQEKSLFIRIKRWLFHQSEKLMAKRAPAIIVNSDYLKTTLEKAYRLPAHKVHRLYKAVELPLVEGPSPKKISPSEPIQILFVKNDYVRGGLFTLLEALSLLPFRFTLTLIGPNQSDKERIMNRVATISNVEGHFLGKIPQADVQRLLANTHLFCVPSQKEALGVANLEAMAQGVPVVSTWVGGIPEVLDYGRCGWLVEPNNAVALAAAIEECLTQETIRTQKIVHAYQQVQNFSPYRMFDTFLEILSL</sequence>
<feature type="domain" description="Glycosyl transferase family 1" evidence="2">
    <location>
        <begin position="191"/>
        <end position="342"/>
    </location>
</feature>
<dbReference type="RefSeq" id="WP_132119882.1">
    <property type="nucleotide sequence ID" value="NZ_SMJU01000010.1"/>
</dbReference>
<dbReference type="PANTHER" id="PTHR46401:SF2">
    <property type="entry name" value="GLYCOSYLTRANSFERASE WBBK-RELATED"/>
    <property type="match status" value="1"/>
</dbReference>
<keyword evidence="1 4" id="KW-0808">Transferase</keyword>
<evidence type="ECO:0000256" key="1">
    <source>
        <dbReference type="ARBA" id="ARBA00022679"/>
    </source>
</evidence>
<protein>
    <submittedName>
        <fullName evidence="4">Glycosyltransferase family 1 protein</fullName>
    </submittedName>
</protein>
<dbReference type="InterPro" id="IPR001296">
    <property type="entry name" value="Glyco_trans_1"/>
</dbReference>
<dbReference type="AlphaFoldDB" id="A0A4R4K7B4"/>
<evidence type="ECO:0000313" key="4">
    <source>
        <dbReference type="EMBL" id="TDB63477.1"/>
    </source>
</evidence>
<dbReference type="Gene3D" id="3.40.50.2000">
    <property type="entry name" value="Glycogen Phosphorylase B"/>
    <property type="match status" value="2"/>
</dbReference>
<evidence type="ECO:0000259" key="3">
    <source>
        <dbReference type="Pfam" id="PF13439"/>
    </source>
</evidence>
<dbReference type="GO" id="GO:0009103">
    <property type="term" value="P:lipopolysaccharide biosynthetic process"/>
    <property type="evidence" value="ECO:0007669"/>
    <property type="project" value="TreeGrafter"/>
</dbReference>
<dbReference type="Pfam" id="PF00534">
    <property type="entry name" value="Glycos_transf_1"/>
    <property type="match status" value="1"/>
</dbReference>
<dbReference type="GO" id="GO:0016757">
    <property type="term" value="F:glycosyltransferase activity"/>
    <property type="evidence" value="ECO:0007669"/>
    <property type="project" value="InterPro"/>
</dbReference>
<dbReference type="CDD" id="cd03801">
    <property type="entry name" value="GT4_PimA-like"/>
    <property type="match status" value="1"/>
</dbReference>
<comment type="caution">
    <text evidence="4">The sequence shown here is derived from an EMBL/GenBank/DDBJ whole genome shotgun (WGS) entry which is preliminary data.</text>
</comment>
<evidence type="ECO:0000313" key="5">
    <source>
        <dbReference type="Proteomes" id="UP000295706"/>
    </source>
</evidence>
<gene>
    <name evidence="4" type="ORF">EZE20_17105</name>
</gene>
<dbReference type="Pfam" id="PF13439">
    <property type="entry name" value="Glyco_transf_4"/>
    <property type="match status" value="1"/>
</dbReference>
<dbReference type="SUPFAM" id="SSF53756">
    <property type="entry name" value="UDP-Glycosyltransferase/glycogen phosphorylase"/>
    <property type="match status" value="1"/>
</dbReference>
<keyword evidence="5" id="KW-1185">Reference proteome</keyword>
<dbReference type="EMBL" id="SMJU01000010">
    <property type="protein sequence ID" value="TDB63477.1"/>
    <property type="molecule type" value="Genomic_DNA"/>
</dbReference>
<feature type="domain" description="Glycosyltransferase subfamily 4-like N-terminal" evidence="3">
    <location>
        <begin position="34"/>
        <end position="180"/>
    </location>
</feature>
<evidence type="ECO:0000259" key="2">
    <source>
        <dbReference type="Pfam" id="PF00534"/>
    </source>
</evidence>
<dbReference type="Proteomes" id="UP000295706">
    <property type="component" value="Unassembled WGS sequence"/>
</dbReference>
<accession>A0A4R4K7B4</accession>
<reference evidence="4 5" key="1">
    <citation type="submission" date="2019-02" db="EMBL/GenBank/DDBJ databases">
        <title>Arundinibacter roseus gen. nov., sp. nov., a new member of the family Cytophagaceae.</title>
        <authorList>
            <person name="Szuroczki S."/>
            <person name="Khayer B."/>
            <person name="Sproer C."/>
            <person name="Toumi M."/>
            <person name="Szabo A."/>
            <person name="Felfoldi T."/>
            <person name="Schumann P."/>
            <person name="Toth E."/>
        </authorList>
    </citation>
    <scope>NUCLEOTIDE SEQUENCE [LARGE SCALE GENOMIC DNA]</scope>
    <source>
        <strain evidence="4 5">DMA-k-7a</strain>
    </source>
</reference>
<dbReference type="InterPro" id="IPR028098">
    <property type="entry name" value="Glyco_trans_4-like_N"/>
</dbReference>
<organism evidence="4 5">
    <name type="scientific">Arundinibacter roseus</name>
    <dbReference type="NCBI Taxonomy" id="2070510"/>
    <lineage>
        <taxon>Bacteria</taxon>
        <taxon>Pseudomonadati</taxon>
        <taxon>Bacteroidota</taxon>
        <taxon>Cytophagia</taxon>
        <taxon>Cytophagales</taxon>
        <taxon>Spirosomataceae</taxon>
        <taxon>Arundinibacter</taxon>
    </lineage>
</organism>